<name>A0A1G2A756_9BACT</name>
<dbReference type="Gene3D" id="3.30.450.90">
    <property type="match status" value="1"/>
</dbReference>
<evidence type="ECO:0000313" key="3">
    <source>
        <dbReference type="EMBL" id="OGY72672.1"/>
    </source>
</evidence>
<sequence length="357" mass="39499">MLSTDTILLNHILTAVAKDGGSGVHFTVGSPPVMRKEGSLFVMDNEAAMTSEWIETIMSSFLLEEDRLALEKEGEAVLVRTFNKVLRFRAHAYRQKGVYSLAFRYIPQCADTISDLLLPPYLDRVSREKTGLTIVSGIHDSGKSTTTTAIINTLNKNGPSRYIMTLESPIERLFASNVCIIEQREVGKDVASYNQGLQLAVTGDIDMVFLDQITDELVVTRLLELLEVGKSALVVMNASSAVGALVNFLSRVPSYETVRARRILSESLLSVLSQKLIHKIGGGRALVYEFLPNTELVPHMISAGNLDQVRSMLYNLKVDDAAPFERGLARLVESGEIRLDEALSEAEHPEMVKQMIR</sequence>
<comment type="similarity">
    <text evidence="1">Belongs to the GSP E family.</text>
</comment>
<dbReference type="Pfam" id="PF00437">
    <property type="entry name" value="T2SSE"/>
    <property type="match status" value="1"/>
</dbReference>
<gene>
    <name evidence="3" type="ORF">A3H61_01620</name>
</gene>
<dbReference type="PANTHER" id="PTHR30486">
    <property type="entry name" value="TWITCHING MOTILITY PROTEIN PILT"/>
    <property type="match status" value="1"/>
</dbReference>
<feature type="domain" description="Bacterial type II secretion system protein E" evidence="2">
    <location>
        <begin position="122"/>
        <end position="280"/>
    </location>
</feature>
<evidence type="ECO:0000259" key="2">
    <source>
        <dbReference type="Pfam" id="PF00437"/>
    </source>
</evidence>
<dbReference type="PANTHER" id="PTHR30486:SF6">
    <property type="entry name" value="TYPE IV PILUS RETRACTATION ATPASE PILT"/>
    <property type="match status" value="1"/>
</dbReference>
<dbReference type="InterPro" id="IPR050921">
    <property type="entry name" value="T4SS_GSP_E_ATPase"/>
</dbReference>
<protein>
    <recommendedName>
        <fullName evidence="2">Bacterial type II secretion system protein E domain-containing protein</fullName>
    </recommendedName>
</protein>
<dbReference type="InterPro" id="IPR001482">
    <property type="entry name" value="T2SS/T4SS_dom"/>
</dbReference>
<accession>A0A1G2A756</accession>
<dbReference type="GO" id="GO:0016887">
    <property type="term" value="F:ATP hydrolysis activity"/>
    <property type="evidence" value="ECO:0007669"/>
    <property type="project" value="InterPro"/>
</dbReference>
<reference evidence="3 4" key="1">
    <citation type="journal article" date="2016" name="Nat. Commun.">
        <title>Thousands of microbial genomes shed light on interconnected biogeochemical processes in an aquifer system.</title>
        <authorList>
            <person name="Anantharaman K."/>
            <person name="Brown C.T."/>
            <person name="Hug L.A."/>
            <person name="Sharon I."/>
            <person name="Castelle C.J."/>
            <person name="Probst A.J."/>
            <person name="Thomas B.C."/>
            <person name="Singh A."/>
            <person name="Wilkins M.J."/>
            <person name="Karaoz U."/>
            <person name="Brodie E.L."/>
            <person name="Williams K.H."/>
            <person name="Hubbard S.S."/>
            <person name="Banfield J.F."/>
        </authorList>
    </citation>
    <scope>NUCLEOTIDE SEQUENCE [LARGE SCALE GENOMIC DNA]</scope>
</reference>
<evidence type="ECO:0000256" key="1">
    <source>
        <dbReference type="ARBA" id="ARBA00006611"/>
    </source>
</evidence>
<evidence type="ECO:0000313" key="4">
    <source>
        <dbReference type="Proteomes" id="UP000178315"/>
    </source>
</evidence>
<comment type="caution">
    <text evidence="3">The sequence shown here is derived from an EMBL/GenBank/DDBJ whole genome shotgun (WGS) entry which is preliminary data.</text>
</comment>
<organism evidence="3 4">
    <name type="scientific">Candidatus Jacksonbacteria bacterium RIFCSPLOWO2_02_FULL_44_20</name>
    <dbReference type="NCBI Taxonomy" id="1798460"/>
    <lineage>
        <taxon>Bacteria</taxon>
        <taxon>Candidatus Jacksoniibacteriota</taxon>
    </lineage>
</organism>
<dbReference type="Gene3D" id="3.40.50.300">
    <property type="entry name" value="P-loop containing nucleotide triphosphate hydrolases"/>
    <property type="match status" value="1"/>
</dbReference>
<dbReference type="Proteomes" id="UP000178315">
    <property type="component" value="Unassembled WGS sequence"/>
</dbReference>
<proteinExistence type="inferred from homology"/>
<dbReference type="AlphaFoldDB" id="A0A1G2A756"/>
<dbReference type="SUPFAM" id="SSF52540">
    <property type="entry name" value="P-loop containing nucleoside triphosphate hydrolases"/>
    <property type="match status" value="1"/>
</dbReference>
<dbReference type="EMBL" id="MHJU01000026">
    <property type="protein sequence ID" value="OGY72672.1"/>
    <property type="molecule type" value="Genomic_DNA"/>
</dbReference>
<dbReference type="InterPro" id="IPR027417">
    <property type="entry name" value="P-loop_NTPase"/>
</dbReference>